<protein>
    <recommendedName>
        <fullName evidence="1">C-type lectin domain-containing protein</fullName>
    </recommendedName>
</protein>
<dbReference type="SUPFAM" id="SSF56436">
    <property type="entry name" value="C-type lectin-like"/>
    <property type="match status" value="1"/>
</dbReference>
<dbReference type="InterPro" id="IPR016187">
    <property type="entry name" value="CTDL_fold"/>
</dbReference>
<sequence length="172" mass="19565">MCYRKHDATTNAQNECGTIDSQYELAQETGHCYKFHRTPRTWSRAHMACTAEGGHLVIINSQEEANVISRIFNAVPPSEITVIQDQHLAYVGVQDWGEHGTWMTVHGQSLQEAGYSKWGREGQEPNNFTGAHTKWVGEYCLSIYTNAELNDIWCEYIMGFFCEKDPKSLAIE</sequence>
<accession>A0A1E1WPZ3</accession>
<gene>
    <name evidence="2" type="ORF">g.4452</name>
</gene>
<organism evidence="2">
    <name type="scientific">Pectinophora gossypiella</name>
    <name type="common">Cotton pink bollworm</name>
    <name type="synonym">Depressaria gossypiella</name>
    <dbReference type="NCBI Taxonomy" id="13191"/>
    <lineage>
        <taxon>Eukaryota</taxon>
        <taxon>Metazoa</taxon>
        <taxon>Ecdysozoa</taxon>
        <taxon>Arthropoda</taxon>
        <taxon>Hexapoda</taxon>
        <taxon>Insecta</taxon>
        <taxon>Pterygota</taxon>
        <taxon>Neoptera</taxon>
        <taxon>Endopterygota</taxon>
        <taxon>Lepidoptera</taxon>
        <taxon>Glossata</taxon>
        <taxon>Ditrysia</taxon>
        <taxon>Gelechioidea</taxon>
        <taxon>Gelechiidae</taxon>
        <taxon>Apatetrinae</taxon>
        <taxon>Pectinophora</taxon>
    </lineage>
</organism>
<evidence type="ECO:0000313" key="2">
    <source>
        <dbReference type="EMBL" id="JAT88977.1"/>
    </source>
</evidence>
<name>A0A1E1WPZ3_PECGO</name>
<proteinExistence type="predicted"/>
<dbReference type="InterPro" id="IPR050111">
    <property type="entry name" value="C-type_lectin/snaclec_domain"/>
</dbReference>
<dbReference type="InterPro" id="IPR016186">
    <property type="entry name" value="C-type_lectin-like/link_sf"/>
</dbReference>
<dbReference type="SMART" id="SM00034">
    <property type="entry name" value="CLECT"/>
    <property type="match status" value="1"/>
</dbReference>
<dbReference type="InterPro" id="IPR001304">
    <property type="entry name" value="C-type_lectin-like"/>
</dbReference>
<dbReference type="EMBL" id="GDQN01002077">
    <property type="protein sequence ID" value="JAT88977.1"/>
    <property type="molecule type" value="Transcribed_RNA"/>
</dbReference>
<dbReference type="CDD" id="cd00037">
    <property type="entry name" value="CLECT"/>
    <property type="match status" value="1"/>
</dbReference>
<dbReference type="PANTHER" id="PTHR22803">
    <property type="entry name" value="MANNOSE, PHOSPHOLIPASE, LECTIN RECEPTOR RELATED"/>
    <property type="match status" value="1"/>
</dbReference>
<feature type="domain" description="C-type lectin" evidence="1">
    <location>
        <begin position="28"/>
        <end position="163"/>
    </location>
</feature>
<dbReference type="Pfam" id="PF00059">
    <property type="entry name" value="Lectin_C"/>
    <property type="match status" value="1"/>
</dbReference>
<dbReference type="OrthoDB" id="7357196at2759"/>
<dbReference type="AlphaFoldDB" id="A0A1E1WPZ3"/>
<evidence type="ECO:0000259" key="1">
    <source>
        <dbReference type="PROSITE" id="PS50041"/>
    </source>
</evidence>
<reference evidence="2" key="1">
    <citation type="submission" date="2015-09" db="EMBL/GenBank/DDBJ databases">
        <title>De novo assembly of Pectinophora gossypiella (Pink Bollworm) gut transcriptome.</title>
        <authorList>
            <person name="Tassone E.E."/>
        </authorList>
    </citation>
    <scope>NUCLEOTIDE SEQUENCE</scope>
</reference>
<dbReference type="Gene3D" id="3.10.100.10">
    <property type="entry name" value="Mannose-Binding Protein A, subunit A"/>
    <property type="match status" value="1"/>
</dbReference>
<dbReference type="PROSITE" id="PS50041">
    <property type="entry name" value="C_TYPE_LECTIN_2"/>
    <property type="match status" value="1"/>
</dbReference>